<protein>
    <submittedName>
        <fullName evidence="4">LSM domain-containing protein</fullName>
    </submittedName>
</protein>
<dbReference type="PANTHER" id="PTHR10553:SF5">
    <property type="entry name" value="U6 SNRNA-ASSOCIATED SM-LIKE PROTEIN LSM7"/>
    <property type="match status" value="1"/>
</dbReference>
<proteinExistence type="inferred from homology"/>
<dbReference type="GO" id="GO:1990904">
    <property type="term" value="C:ribonucleoprotein complex"/>
    <property type="evidence" value="ECO:0007669"/>
    <property type="project" value="UniProtKB-KW"/>
</dbReference>
<comment type="caution">
    <text evidence="4">The sequence shown here is derived from an EMBL/GenBank/DDBJ whole genome shotgun (WGS) entry which is preliminary data.</text>
</comment>
<dbReference type="InterPro" id="IPR044641">
    <property type="entry name" value="Lsm7/SmG-like"/>
</dbReference>
<reference evidence="4 5" key="1">
    <citation type="submission" date="2017-12" db="EMBL/GenBank/DDBJ databases">
        <authorList>
            <person name="Pombert J.-F."/>
            <person name="Haag K.L."/>
            <person name="Ebert D."/>
        </authorList>
    </citation>
    <scope>NUCLEOTIDE SEQUENCE [LARGE SCALE GENOMIC DNA]</scope>
    <source>
        <strain evidence="4">FI-OER-3-3</strain>
    </source>
</reference>
<dbReference type="AlphaFoldDB" id="A0A4Q9LDY4"/>
<dbReference type="SUPFAM" id="SSF50182">
    <property type="entry name" value="Sm-like ribonucleoproteins"/>
    <property type="match status" value="2"/>
</dbReference>
<dbReference type="InterPro" id="IPR001163">
    <property type="entry name" value="Sm_dom_euk/arc"/>
</dbReference>
<keyword evidence="2" id="KW-0687">Ribonucleoprotein</keyword>
<dbReference type="Gene3D" id="2.30.30.100">
    <property type="match status" value="2"/>
</dbReference>
<organism evidence="4 5">
    <name type="scientific">Hamiltosporidium tvaerminnensis</name>
    <dbReference type="NCBI Taxonomy" id="1176355"/>
    <lineage>
        <taxon>Eukaryota</taxon>
        <taxon>Fungi</taxon>
        <taxon>Fungi incertae sedis</taxon>
        <taxon>Microsporidia</taxon>
        <taxon>Dubosqiidae</taxon>
        <taxon>Hamiltosporidium</taxon>
    </lineage>
</organism>
<evidence type="ECO:0000256" key="2">
    <source>
        <dbReference type="ARBA" id="ARBA00023274"/>
    </source>
</evidence>
<accession>A0A4Q9LDY4</accession>
<sequence>MMKTTPKDLSDLTNQYVKITVTKNRNFIGKLVGYDVHMNVVISDVTLPSKETPNLEHNTSQSVEFVPLPAENHAAESTVINNNIKHSIDSILNTPDDRHSIRNNFRKCVLPQNTISGRFPPYVIPRNLPYAYMNRNFFNKDSVSQPSILNTPNNFYANEMHLGRIQPTLYNQQLSFPQPHFNFVYRYPWPVNNIYPFHEISKDYIEIPQRASSIPQTNKISNMLANKTTSTTNFSPQYNHHIQKNSNFQRDTNKDRYLESGISARGTLNCNEFVTPVVSHMNKNNSCTTSIKEPFRMSEAINIVQTTQDMMQSKGIAQKEPKDSVPTHVKYVSTADNSQYITTFEESQNKKGNLKRHNEYSREFSMTRFKITRNDILEKLKLMQMEYEDMLRSLLVIEECAISDEDKKSKKILYEGITEYVLAETNFTEQMKTKILDLIFGTIDDVFQHMFQTVEISTQKIESRLVRLSYSVNELENLYSDEINKIKISEIEIQDILKTCSTFVDYEKQIFGDLNISTIQESLKIPRITETLSRIKECMKNNMIYEILKFLELYEVNLQHHIKNNHLVSTIYLLNVLIIQLEKIDFVKFYHNYDKKTYGERKYVMCVKVFFIGTIFENILRSLNNHDTKANCYGILNVCRTILSIVSFNKKRGSLLSLQLPCLIAMVLEEAFEFDKKQLKEFVIFLFYLMKKTVHTEPDFYDDKIQYFLQINISIIETIVNTTVSFTNEYKDSSYCNNKVDRIRIDCQMILENESDSSKKGNEICRKLKRLYISQLYYTIISRRKSSTNVSLDNNNNTIFNLYFLYPFLMMKTTPKDLSDLTNQYVKITVTKNRNFFGKLVGYDVHMNVVISDITLPSKETCNLYTVIRGDTIETITSFQEESV</sequence>
<comment type="similarity">
    <text evidence="1">Belongs to the snRNP Sm proteins family.</text>
</comment>
<dbReference type="PANTHER" id="PTHR10553">
    <property type="entry name" value="SMALL NUCLEAR RIBONUCLEOPROTEIN"/>
    <property type="match status" value="1"/>
</dbReference>
<evidence type="ECO:0000259" key="3">
    <source>
        <dbReference type="SMART" id="SM00651"/>
    </source>
</evidence>
<dbReference type="InterPro" id="IPR010920">
    <property type="entry name" value="LSM_dom_sf"/>
</dbReference>
<evidence type="ECO:0000313" key="4">
    <source>
        <dbReference type="EMBL" id="TBU05010.1"/>
    </source>
</evidence>
<dbReference type="Proteomes" id="UP000292362">
    <property type="component" value="Unassembled WGS sequence"/>
</dbReference>
<evidence type="ECO:0000256" key="1">
    <source>
        <dbReference type="ARBA" id="ARBA00006850"/>
    </source>
</evidence>
<feature type="domain" description="Sm" evidence="3">
    <location>
        <begin position="816"/>
        <end position="878"/>
    </location>
</feature>
<feature type="domain" description="Sm" evidence="3">
    <location>
        <begin position="7"/>
        <end position="68"/>
    </location>
</feature>
<name>A0A4Q9LDY4_9MICR</name>
<dbReference type="EMBL" id="PITJ01000060">
    <property type="protein sequence ID" value="TBU05010.1"/>
    <property type="molecule type" value="Genomic_DNA"/>
</dbReference>
<evidence type="ECO:0000313" key="5">
    <source>
        <dbReference type="Proteomes" id="UP000292362"/>
    </source>
</evidence>
<dbReference type="GO" id="GO:0003723">
    <property type="term" value="F:RNA binding"/>
    <property type="evidence" value="ECO:0007669"/>
    <property type="project" value="TreeGrafter"/>
</dbReference>
<gene>
    <name evidence="4" type="ORF">CWI37_0060p0050</name>
</gene>
<dbReference type="SMART" id="SM00651">
    <property type="entry name" value="Sm"/>
    <property type="match status" value="2"/>
</dbReference>
<dbReference type="VEuPathDB" id="MicrosporidiaDB:CWI37_0060p0050"/>
<dbReference type="Pfam" id="PF01423">
    <property type="entry name" value="LSM"/>
    <property type="match status" value="2"/>
</dbReference>